<dbReference type="Gene3D" id="3.40.50.1240">
    <property type="entry name" value="Phosphoglycerate mutase-like"/>
    <property type="match status" value="1"/>
</dbReference>
<proteinExistence type="predicted"/>
<evidence type="ECO:0000313" key="2">
    <source>
        <dbReference type="EMBL" id="MCI3273453.1"/>
    </source>
</evidence>
<dbReference type="SMART" id="SM00855">
    <property type="entry name" value="PGAM"/>
    <property type="match status" value="1"/>
</dbReference>
<gene>
    <name evidence="2" type="ORF">MQP27_20355</name>
</gene>
<dbReference type="RefSeq" id="WP_242766713.1">
    <property type="nucleotide sequence ID" value="NZ_JALDAY010000006.1"/>
</dbReference>
<dbReference type="InterPro" id="IPR013078">
    <property type="entry name" value="His_Pase_superF_clade-1"/>
</dbReference>
<name>A0ABS9Y8A4_9ACTN</name>
<reference evidence="2" key="1">
    <citation type="submission" date="2022-03" db="EMBL/GenBank/DDBJ databases">
        <title>Streptomyces 7R015 and 7R016 isolated from Barleria lupulina in Thailand.</title>
        <authorList>
            <person name="Kanchanasin P."/>
            <person name="Phongsopitanun W."/>
            <person name="Tanasupawat S."/>
        </authorList>
    </citation>
    <scope>NUCLEOTIDE SEQUENCE</scope>
    <source>
        <strain evidence="2">7R015</strain>
    </source>
</reference>
<comment type="caution">
    <text evidence="2">The sequence shown here is derived from an EMBL/GenBank/DDBJ whole genome shotgun (WGS) entry which is preliminary data.</text>
</comment>
<sequence length="221" mass="24015">MLLRDKRSVLLLVRHGQAMFGTDDYDRLSALGHDQSRRLGTVLAAQGVKPEAVLSGTMRRHRETAAGLLAGAGWEHGVGVDPAWDEFDRHALPRDDPDGPSTTDPRRFQAALETGMRRWAEGEIRHGTGEPFADFRARTENAVRTAVTDPSSGGPTVVVTSAGVIGWIVADLLGGGVEQWIRLNRVCLNASVTKIAFGRNGPYPVSFNDHGHLDPSDVTFR</sequence>
<dbReference type="PANTHER" id="PTHR20935">
    <property type="entry name" value="PHOSPHOGLYCERATE MUTASE-RELATED"/>
    <property type="match status" value="1"/>
</dbReference>
<dbReference type="CDD" id="cd07067">
    <property type="entry name" value="HP_PGM_like"/>
    <property type="match status" value="1"/>
</dbReference>
<dbReference type="InterPro" id="IPR051021">
    <property type="entry name" value="Mito_Ser/Thr_phosphatase"/>
</dbReference>
<evidence type="ECO:0000256" key="1">
    <source>
        <dbReference type="ARBA" id="ARBA00022801"/>
    </source>
</evidence>
<evidence type="ECO:0000313" key="3">
    <source>
        <dbReference type="Proteomes" id="UP001165269"/>
    </source>
</evidence>
<dbReference type="InterPro" id="IPR029033">
    <property type="entry name" value="His_PPase_superfam"/>
</dbReference>
<dbReference type="Pfam" id="PF00300">
    <property type="entry name" value="His_Phos_1"/>
    <property type="match status" value="1"/>
</dbReference>
<protein>
    <submittedName>
        <fullName evidence="2">Histidine phosphatase family protein</fullName>
    </submittedName>
</protein>
<keyword evidence="1" id="KW-0378">Hydrolase</keyword>
<organism evidence="2 3">
    <name type="scientific">Streptomyces cylindrosporus</name>
    <dbReference type="NCBI Taxonomy" id="2927583"/>
    <lineage>
        <taxon>Bacteria</taxon>
        <taxon>Bacillati</taxon>
        <taxon>Actinomycetota</taxon>
        <taxon>Actinomycetes</taxon>
        <taxon>Kitasatosporales</taxon>
        <taxon>Streptomycetaceae</taxon>
        <taxon>Streptomyces</taxon>
    </lineage>
</organism>
<dbReference type="SUPFAM" id="SSF53254">
    <property type="entry name" value="Phosphoglycerate mutase-like"/>
    <property type="match status" value="1"/>
</dbReference>
<keyword evidence="3" id="KW-1185">Reference proteome</keyword>
<dbReference type="Proteomes" id="UP001165269">
    <property type="component" value="Unassembled WGS sequence"/>
</dbReference>
<dbReference type="PANTHER" id="PTHR20935:SF0">
    <property type="entry name" value="SERINE_THREONINE-PROTEIN PHOSPHATASE PGAM5, MITOCHONDRIAL"/>
    <property type="match status" value="1"/>
</dbReference>
<accession>A0ABS9Y8A4</accession>
<dbReference type="EMBL" id="JALDAY010000006">
    <property type="protein sequence ID" value="MCI3273453.1"/>
    <property type="molecule type" value="Genomic_DNA"/>
</dbReference>